<keyword evidence="3" id="KW-0813">Transport</keyword>
<comment type="caution">
    <text evidence="9">The sequence shown here is derived from an EMBL/GenBank/DDBJ whole genome shotgun (WGS) entry which is preliminary data.</text>
</comment>
<feature type="transmembrane region" description="Helical" evidence="8">
    <location>
        <begin position="53"/>
        <end position="71"/>
    </location>
</feature>
<dbReference type="PANTHER" id="PTHR31686:SF1">
    <property type="entry name" value="SULFITE EFFLUX PUMP SSU1"/>
    <property type="match status" value="1"/>
</dbReference>
<proteinExistence type="inferred from homology"/>
<dbReference type="InterPro" id="IPR051629">
    <property type="entry name" value="Sulfite_efflux_TDT"/>
</dbReference>
<feature type="transmembrane region" description="Helical" evidence="8">
    <location>
        <begin position="125"/>
        <end position="145"/>
    </location>
</feature>
<feature type="transmembrane region" description="Helical" evidence="8">
    <location>
        <begin position="337"/>
        <end position="358"/>
    </location>
</feature>
<feature type="transmembrane region" description="Helical" evidence="8">
    <location>
        <begin position="310"/>
        <end position="330"/>
    </location>
</feature>
<feature type="transmembrane region" description="Helical" evidence="8">
    <location>
        <begin position="157"/>
        <end position="179"/>
    </location>
</feature>
<evidence type="ECO:0008006" key="11">
    <source>
        <dbReference type="Google" id="ProtNLM"/>
    </source>
</evidence>
<dbReference type="PANTHER" id="PTHR31686">
    <property type="match status" value="1"/>
</dbReference>
<evidence type="ECO:0000256" key="3">
    <source>
        <dbReference type="ARBA" id="ARBA00022448"/>
    </source>
</evidence>
<dbReference type="InterPro" id="IPR004695">
    <property type="entry name" value="SLAC1/Mae1/Ssu1/TehA"/>
</dbReference>
<sequence>MNGKLPKEEVGWRRIVRNFTPSWFSVNMGTGIISILIHQLPYNADWVRHVSEAFFVLNIILFVVFSIITFLRYTLYPEIWGVMIRHPAQSLFLGCFPMGLCTIINMIVFVCAPWGSWAIYLAWGLWWFDVILSVTCCIVMPFPVMHHHRLELHRMTATLLLPFVPSVVVSSSGGIVAAALPNPHHATTTLIASYVIWGIGQAFAMMVLVIYFHRLCLYSLPPKEVIVSVFLPIGPLGQGGFGIQQLGKVALSLVRETRTFDVPGSDAAQIGQVLYTLGIFLALVMWGTALCWVVFALISIATTQPFPFNMGWWGFVFPLGVFTACTGLLAKDLNSDFFKILTMIFSMSVLLLWILVAVRTLKMAYTGEIFFAPCLADLRRKSEHSDGSKSA</sequence>
<accession>A0ABR3XPB5</accession>
<evidence type="ECO:0000256" key="6">
    <source>
        <dbReference type="ARBA" id="ARBA00022989"/>
    </source>
</evidence>
<dbReference type="Proteomes" id="UP001586593">
    <property type="component" value="Unassembled WGS sequence"/>
</dbReference>
<name>A0ABR3XPB5_9PEZI</name>
<dbReference type="Pfam" id="PF03595">
    <property type="entry name" value="SLAC1"/>
    <property type="match status" value="1"/>
</dbReference>
<gene>
    <name evidence="9" type="ORF">VTK73DRAFT_8365</name>
</gene>
<evidence type="ECO:0000256" key="5">
    <source>
        <dbReference type="ARBA" id="ARBA00022692"/>
    </source>
</evidence>
<keyword evidence="10" id="KW-1185">Reference proteome</keyword>
<keyword evidence="5 8" id="KW-0812">Transmembrane</keyword>
<evidence type="ECO:0000313" key="10">
    <source>
        <dbReference type="Proteomes" id="UP001586593"/>
    </source>
</evidence>
<feature type="transmembrane region" description="Helical" evidence="8">
    <location>
        <begin position="273"/>
        <end position="298"/>
    </location>
</feature>
<comment type="similarity">
    <text evidence="2">Belongs to the tellurite-resistance/dicarboxylate transporter (TDT) family.</text>
</comment>
<keyword evidence="7 8" id="KW-0472">Membrane</keyword>
<feature type="transmembrane region" description="Helical" evidence="8">
    <location>
        <begin position="91"/>
        <end position="119"/>
    </location>
</feature>
<dbReference type="CDD" id="cd09318">
    <property type="entry name" value="TDT_SSU1"/>
    <property type="match status" value="1"/>
</dbReference>
<evidence type="ECO:0000256" key="2">
    <source>
        <dbReference type="ARBA" id="ARBA00008566"/>
    </source>
</evidence>
<feature type="transmembrane region" description="Helical" evidence="8">
    <location>
        <begin position="191"/>
        <end position="212"/>
    </location>
</feature>
<keyword evidence="6 8" id="KW-1133">Transmembrane helix</keyword>
<dbReference type="Gene3D" id="1.50.10.150">
    <property type="entry name" value="Voltage-dependent anion channel"/>
    <property type="match status" value="1"/>
</dbReference>
<evidence type="ECO:0000256" key="1">
    <source>
        <dbReference type="ARBA" id="ARBA00004651"/>
    </source>
</evidence>
<evidence type="ECO:0000256" key="8">
    <source>
        <dbReference type="SAM" id="Phobius"/>
    </source>
</evidence>
<evidence type="ECO:0000313" key="9">
    <source>
        <dbReference type="EMBL" id="KAL1877838.1"/>
    </source>
</evidence>
<evidence type="ECO:0000256" key="7">
    <source>
        <dbReference type="ARBA" id="ARBA00023136"/>
    </source>
</evidence>
<protein>
    <recommendedName>
        <fullName evidence="11">Sulfite efflux pump SSU1</fullName>
    </recommendedName>
</protein>
<evidence type="ECO:0000256" key="4">
    <source>
        <dbReference type="ARBA" id="ARBA00022475"/>
    </source>
</evidence>
<dbReference type="InterPro" id="IPR038665">
    <property type="entry name" value="Voltage-dep_anion_channel_sf"/>
</dbReference>
<organism evidence="9 10">
    <name type="scientific">Phialemonium thermophilum</name>
    <dbReference type="NCBI Taxonomy" id="223376"/>
    <lineage>
        <taxon>Eukaryota</taxon>
        <taxon>Fungi</taxon>
        <taxon>Dikarya</taxon>
        <taxon>Ascomycota</taxon>
        <taxon>Pezizomycotina</taxon>
        <taxon>Sordariomycetes</taxon>
        <taxon>Sordariomycetidae</taxon>
        <taxon>Cephalothecales</taxon>
        <taxon>Cephalothecaceae</taxon>
        <taxon>Phialemonium</taxon>
    </lineage>
</organism>
<dbReference type="EMBL" id="JAZHXJ010000060">
    <property type="protein sequence ID" value="KAL1877838.1"/>
    <property type="molecule type" value="Genomic_DNA"/>
</dbReference>
<feature type="transmembrane region" description="Helical" evidence="8">
    <location>
        <begin position="21"/>
        <end position="41"/>
    </location>
</feature>
<comment type="subcellular location">
    <subcellularLocation>
        <location evidence="1">Cell membrane</location>
        <topology evidence="1">Multi-pass membrane protein</topology>
    </subcellularLocation>
</comment>
<keyword evidence="4" id="KW-1003">Cell membrane</keyword>
<reference evidence="9 10" key="1">
    <citation type="journal article" date="2024" name="Commun. Biol.">
        <title>Comparative genomic analysis of thermophilic fungi reveals convergent evolutionary adaptations and gene losses.</title>
        <authorList>
            <person name="Steindorff A.S."/>
            <person name="Aguilar-Pontes M.V."/>
            <person name="Robinson A.J."/>
            <person name="Andreopoulos B."/>
            <person name="LaButti K."/>
            <person name="Kuo A."/>
            <person name="Mondo S."/>
            <person name="Riley R."/>
            <person name="Otillar R."/>
            <person name="Haridas S."/>
            <person name="Lipzen A."/>
            <person name="Grimwood J."/>
            <person name="Schmutz J."/>
            <person name="Clum A."/>
            <person name="Reid I.D."/>
            <person name="Moisan M.C."/>
            <person name="Butler G."/>
            <person name="Nguyen T.T.M."/>
            <person name="Dewar K."/>
            <person name="Conant G."/>
            <person name="Drula E."/>
            <person name="Henrissat B."/>
            <person name="Hansel C."/>
            <person name="Singer S."/>
            <person name="Hutchinson M.I."/>
            <person name="de Vries R.P."/>
            <person name="Natvig D.O."/>
            <person name="Powell A.J."/>
            <person name="Tsang A."/>
            <person name="Grigoriev I.V."/>
        </authorList>
    </citation>
    <scope>NUCLEOTIDE SEQUENCE [LARGE SCALE GENOMIC DNA]</scope>
    <source>
        <strain evidence="9 10">ATCC 24622</strain>
    </source>
</reference>